<dbReference type="RefSeq" id="WP_378017882.1">
    <property type="nucleotide sequence ID" value="NZ_JBHSKT010000007.1"/>
</dbReference>
<evidence type="ECO:0000313" key="1">
    <source>
        <dbReference type="EMBL" id="MFC5271524.1"/>
    </source>
</evidence>
<accession>A0ABW0EB18</accession>
<proteinExistence type="predicted"/>
<protein>
    <submittedName>
        <fullName evidence="1">Uncharacterized protein</fullName>
    </submittedName>
</protein>
<gene>
    <name evidence="1" type="ORF">ACFPIB_12940</name>
</gene>
<sequence>MNANEYKTRIQQLLNENNFSEAINFIFDTYQEEHPTAANIPVYRDKVIYKIQTEFQEDTPENRQRIKLLLYGFTSIIGHSEGEAAFNIILMLLHCLHKNMDESLREAIELIKLEKASNNLNMAS</sequence>
<organism evidence="1 2">
    <name type="scientific">Adhaeribacter terreus</name>
    <dbReference type="NCBI Taxonomy" id="529703"/>
    <lineage>
        <taxon>Bacteria</taxon>
        <taxon>Pseudomonadati</taxon>
        <taxon>Bacteroidota</taxon>
        <taxon>Cytophagia</taxon>
        <taxon>Cytophagales</taxon>
        <taxon>Hymenobacteraceae</taxon>
        <taxon>Adhaeribacter</taxon>
    </lineage>
</organism>
<dbReference type="EMBL" id="JBHSKT010000007">
    <property type="protein sequence ID" value="MFC5271524.1"/>
    <property type="molecule type" value="Genomic_DNA"/>
</dbReference>
<evidence type="ECO:0000313" key="2">
    <source>
        <dbReference type="Proteomes" id="UP001596161"/>
    </source>
</evidence>
<name>A0ABW0EB18_9BACT</name>
<keyword evidence="2" id="KW-1185">Reference proteome</keyword>
<dbReference type="Proteomes" id="UP001596161">
    <property type="component" value="Unassembled WGS sequence"/>
</dbReference>
<comment type="caution">
    <text evidence="1">The sequence shown here is derived from an EMBL/GenBank/DDBJ whole genome shotgun (WGS) entry which is preliminary data.</text>
</comment>
<reference evidence="2" key="1">
    <citation type="journal article" date="2019" name="Int. J. Syst. Evol. Microbiol.">
        <title>The Global Catalogue of Microorganisms (GCM) 10K type strain sequencing project: providing services to taxonomists for standard genome sequencing and annotation.</title>
        <authorList>
            <consortium name="The Broad Institute Genomics Platform"/>
            <consortium name="The Broad Institute Genome Sequencing Center for Infectious Disease"/>
            <person name="Wu L."/>
            <person name="Ma J."/>
        </authorList>
    </citation>
    <scope>NUCLEOTIDE SEQUENCE [LARGE SCALE GENOMIC DNA]</scope>
    <source>
        <strain evidence="2">KACC 12602</strain>
    </source>
</reference>